<sequence length="182" mass="19890">MVRLRVTAAALAVPAGPWPTLLAPLGLTAIVGTGLVTIPGELGNAVRDFAVYGGCWIIGFAHHDGMLKKIPRYVSVSCAFLVMAFGLWWASNHLGSSGWDLNDIPMANAAWSFGFVVILLQYSPSWSELPGRLANWDKMVTLSNNRAVTIYLWHNMLIMATFPSSTCSTASRSCRARRRRPP</sequence>
<feature type="transmembrane region" description="Helical" evidence="1">
    <location>
        <begin position="103"/>
        <end position="122"/>
    </location>
</feature>
<feature type="transmembrane region" description="Helical" evidence="1">
    <location>
        <begin position="73"/>
        <end position="91"/>
    </location>
</feature>
<proteinExistence type="predicted"/>
<organism evidence="2">
    <name type="scientific">Streptomyces haneummycinicus</name>
    <dbReference type="NCBI Taxonomy" id="3074435"/>
    <lineage>
        <taxon>Bacteria</taxon>
        <taxon>Bacillati</taxon>
        <taxon>Actinomycetota</taxon>
        <taxon>Actinomycetes</taxon>
        <taxon>Kitasatosporales</taxon>
        <taxon>Streptomycetaceae</taxon>
        <taxon>Streptomyces</taxon>
    </lineage>
</organism>
<protein>
    <recommendedName>
        <fullName evidence="3">Acyltransferase</fullName>
    </recommendedName>
</protein>
<keyword evidence="1" id="KW-0812">Transmembrane</keyword>
<keyword evidence="1" id="KW-0472">Membrane</keyword>
<dbReference type="EMBL" id="AP035768">
    <property type="protein sequence ID" value="BFO22009.1"/>
    <property type="molecule type" value="Genomic_DNA"/>
</dbReference>
<evidence type="ECO:0000256" key="1">
    <source>
        <dbReference type="SAM" id="Phobius"/>
    </source>
</evidence>
<gene>
    <name evidence="2" type="ORF">SHKM778_83970</name>
</gene>
<name>A0AAT9HXP6_9ACTN</name>
<accession>A0AAT9HXP6</accession>
<reference evidence="2" key="1">
    <citation type="submission" date="2024-06" db="EMBL/GenBank/DDBJ databases">
        <authorList>
            <consortium name="consrtm"/>
            <person name="Uemura M."/>
            <person name="Terahara T."/>
        </authorList>
    </citation>
    <scope>NUCLEOTIDE SEQUENCE</scope>
    <source>
        <strain evidence="2">KM77-8</strain>
    </source>
</reference>
<dbReference type="AlphaFoldDB" id="A0AAT9HXP6"/>
<evidence type="ECO:0008006" key="3">
    <source>
        <dbReference type="Google" id="ProtNLM"/>
    </source>
</evidence>
<keyword evidence="1" id="KW-1133">Transmembrane helix</keyword>
<reference evidence="2" key="2">
    <citation type="submission" date="2024-07" db="EMBL/GenBank/DDBJ databases">
        <title>Streptomyces haneummycinica sp. nov., a new antibiotic-producing actinobacterium isolated from marine sediment.</title>
        <authorList>
            <person name="Uemura M."/>
            <person name="Hamada M."/>
            <person name="Hirano S."/>
            <person name="Kobayashi K."/>
            <person name="Ohshiro T."/>
            <person name="Kobayashi T."/>
            <person name="Terahara T."/>
        </authorList>
    </citation>
    <scope>NUCLEOTIDE SEQUENCE</scope>
    <source>
        <strain evidence="2">KM77-8</strain>
    </source>
</reference>
<evidence type="ECO:0000313" key="2">
    <source>
        <dbReference type="EMBL" id="BFO22009.1"/>
    </source>
</evidence>